<feature type="non-terminal residue" evidence="1">
    <location>
        <position position="30"/>
    </location>
</feature>
<reference evidence="2" key="1">
    <citation type="journal article" date="2016" name="Nature">
        <title>Genome evolution in the allotetraploid frog Xenopus laevis.</title>
        <authorList>
            <person name="Session A.M."/>
            <person name="Uno Y."/>
            <person name="Kwon T."/>
            <person name="Chapman J.A."/>
            <person name="Toyoda A."/>
            <person name="Takahashi S."/>
            <person name="Fukui A."/>
            <person name="Hikosaka A."/>
            <person name="Suzuki A."/>
            <person name="Kondo M."/>
            <person name="van Heeringen S.J."/>
            <person name="Quigley I."/>
            <person name="Heinz S."/>
            <person name="Ogino H."/>
            <person name="Ochi H."/>
            <person name="Hellsten U."/>
            <person name="Lyons J.B."/>
            <person name="Simakov O."/>
            <person name="Putnam N."/>
            <person name="Stites J."/>
            <person name="Kuroki Y."/>
            <person name="Tanaka T."/>
            <person name="Michiue T."/>
            <person name="Watanabe M."/>
            <person name="Bogdanovic O."/>
            <person name="Lister R."/>
            <person name="Georgiou G."/>
            <person name="Paranjpe S.S."/>
            <person name="van Kruijsbergen I."/>
            <person name="Shu S."/>
            <person name="Carlson J."/>
            <person name="Kinoshita T."/>
            <person name="Ohta Y."/>
            <person name="Mawaribuchi S."/>
            <person name="Jenkins J."/>
            <person name="Grimwood J."/>
            <person name="Schmutz J."/>
            <person name="Mitros T."/>
            <person name="Mozaffari S.V."/>
            <person name="Suzuki Y."/>
            <person name="Haramoto Y."/>
            <person name="Yamamoto T.S."/>
            <person name="Takagi C."/>
            <person name="Heald R."/>
            <person name="Miller K."/>
            <person name="Haudenschild C."/>
            <person name="Kitzman J."/>
            <person name="Nakayama T."/>
            <person name="Izutsu Y."/>
            <person name="Robert J."/>
            <person name="Fortriede J."/>
            <person name="Burns K."/>
            <person name="Lotay V."/>
            <person name="Karimi K."/>
            <person name="Yasuoka Y."/>
            <person name="Dichmann D.S."/>
            <person name="Flajnik M.F."/>
            <person name="Houston D.W."/>
            <person name="Shendure J."/>
            <person name="DuPasquier L."/>
            <person name="Vize P.D."/>
            <person name="Zorn A.M."/>
            <person name="Ito M."/>
            <person name="Marcotte E.M."/>
            <person name="Wallingford J.B."/>
            <person name="Ito Y."/>
            <person name="Asashima M."/>
            <person name="Ueno N."/>
            <person name="Matsuda Y."/>
            <person name="Veenstra G.J."/>
            <person name="Fujiyama A."/>
            <person name="Harland R.M."/>
            <person name="Taira M."/>
            <person name="Rokhsar D.S."/>
        </authorList>
    </citation>
    <scope>NUCLEOTIDE SEQUENCE [LARGE SCALE GENOMIC DNA]</scope>
    <source>
        <strain evidence="2">J</strain>
    </source>
</reference>
<dbReference type="Gene3D" id="3.40.50.10810">
    <property type="entry name" value="Tandem AAA-ATPase domain"/>
    <property type="match status" value="1"/>
</dbReference>
<organism evidence="1 2">
    <name type="scientific">Xenopus laevis</name>
    <name type="common">African clawed frog</name>
    <dbReference type="NCBI Taxonomy" id="8355"/>
    <lineage>
        <taxon>Eukaryota</taxon>
        <taxon>Metazoa</taxon>
        <taxon>Chordata</taxon>
        <taxon>Craniata</taxon>
        <taxon>Vertebrata</taxon>
        <taxon>Euteleostomi</taxon>
        <taxon>Amphibia</taxon>
        <taxon>Batrachia</taxon>
        <taxon>Anura</taxon>
        <taxon>Pipoidea</taxon>
        <taxon>Pipidae</taxon>
        <taxon>Xenopodinae</taxon>
        <taxon>Xenopus</taxon>
        <taxon>Xenopus</taxon>
    </lineage>
</organism>
<sequence>LVLKPYQKIGLNWLALLHKHNVNMILADEM</sequence>
<evidence type="ECO:0000313" key="2">
    <source>
        <dbReference type="Proteomes" id="UP000694892"/>
    </source>
</evidence>
<accession>A0A974DYV5</accession>
<evidence type="ECO:0000313" key="1">
    <source>
        <dbReference type="EMBL" id="OCT99985.1"/>
    </source>
</evidence>
<proteinExistence type="predicted"/>
<feature type="non-terminal residue" evidence="1">
    <location>
        <position position="1"/>
    </location>
</feature>
<gene>
    <name evidence="1" type="ORF">XELAEV_180057674mg</name>
</gene>
<dbReference type="AlphaFoldDB" id="A0A974DYV5"/>
<name>A0A974DYV5_XENLA</name>
<dbReference type="EMBL" id="CM004466">
    <property type="protein sequence ID" value="OCT99985.1"/>
    <property type="molecule type" value="Genomic_DNA"/>
</dbReference>
<dbReference type="OMA" id="TIENWIG"/>
<dbReference type="Proteomes" id="UP000694892">
    <property type="component" value="Chromosome 1L"/>
</dbReference>
<protein>
    <submittedName>
        <fullName evidence="1">Uncharacterized protein</fullName>
    </submittedName>
</protein>
<dbReference type="InterPro" id="IPR038718">
    <property type="entry name" value="SNF2-like_sf"/>
</dbReference>